<name>A0AAV4RBW3_CAEEX</name>
<dbReference type="Gene3D" id="2.10.70.10">
    <property type="entry name" value="Complement Module, domain 1"/>
    <property type="match status" value="1"/>
</dbReference>
<dbReference type="SMART" id="SM00032">
    <property type="entry name" value="CCP"/>
    <property type="match status" value="1"/>
</dbReference>
<evidence type="ECO:0000259" key="4">
    <source>
        <dbReference type="PROSITE" id="PS50923"/>
    </source>
</evidence>
<dbReference type="InterPro" id="IPR035976">
    <property type="entry name" value="Sushi/SCR/CCP_sf"/>
</dbReference>
<dbReference type="SMART" id="SM00409">
    <property type="entry name" value="IG"/>
    <property type="match status" value="1"/>
</dbReference>
<dbReference type="Gene3D" id="2.60.40.10">
    <property type="entry name" value="Immunoglobulins"/>
    <property type="match status" value="1"/>
</dbReference>
<reference evidence="5 6" key="1">
    <citation type="submission" date="2021-06" db="EMBL/GenBank/DDBJ databases">
        <title>Caerostris extrusa draft genome.</title>
        <authorList>
            <person name="Kono N."/>
            <person name="Arakawa K."/>
        </authorList>
    </citation>
    <scope>NUCLEOTIDE SEQUENCE [LARGE SCALE GENOMIC DNA]</scope>
</reference>
<dbReference type="PROSITE" id="PS50835">
    <property type="entry name" value="IG_LIKE"/>
    <property type="match status" value="1"/>
</dbReference>
<feature type="domain" description="Sushi" evidence="4">
    <location>
        <begin position="252"/>
        <end position="322"/>
    </location>
</feature>
<evidence type="ECO:0000313" key="5">
    <source>
        <dbReference type="EMBL" id="GIY17801.1"/>
    </source>
</evidence>
<dbReference type="PANTHER" id="PTHR21261">
    <property type="entry name" value="BEAT PROTEIN"/>
    <property type="match status" value="1"/>
</dbReference>
<organism evidence="5 6">
    <name type="scientific">Caerostris extrusa</name>
    <name type="common">Bark spider</name>
    <name type="synonym">Caerostris bankana</name>
    <dbReference type="NCBI Taxonomy" id="172846"/>
    <lineage>
        <taxon>Eukaryota</taxon>
        <taxon>Metazoa</taxon>
        <taxon>Ecdysozoa</taxon>
        <taxon>Arthropoda</taxon>
        <taxon>Chelicerata</taxon>
        <taxon>Arachnida</taxon>
        <taxon>Araneae</taxon>
        <taxon>Araneomorphae</taxon>
        <taxon>Entelegynae</taxon>
        <taxon>Araneoidea</taxon>
        <taxon>Araneidae</taxon>
        <taxon>Caerostris</taxon>
    </lineage>
</organism>
<proteinExistence type="predicted"/>
<dbReference type="InterPro" id="IPR036179">
    <property type="entry name" value="Ig-like_dom_sf"/>
</dbReference>
<feature type="domain" description="Ig-like" evidence="3">
    <location>
        <begin position="30"/>
        <end position="137"/>
    </location>
</feature>
<dbReference type="SUPFAM" id="SSF48726">
    <property type="entry name" value="Immunoglobulin"/>
    <property type="match status" value="1"/>
</dbReference>
<evidence type="ECO:0000256" key="2">
    <source>
        <dbReference type="PROSITE-ProRule" id="PRU00302"/>
    </source>
</evidence>
<keyword evidence="2" id="KW-0768">Sushi</keyword>
<dbReference type="AlphaFoldDB" id="A0AAV4RBW3"/>
<gene>
    <name evidence="5" type="primary">AVEN_151375_1</name>
    <name evidence="5" type="ORF">CEXT_154111</name>
</gene>
<dbReference type="PANTHER" id="PTHR21261:SF15">
    <property type="entry name" value="BEATEN PATH IIIA, ISOFORM D-RELATED"/>
    <property type="match status" value="1"/>
</dbReference>
<protein>
    <recommendedName>
        <fullName evidence="7">Ig-like domain-containing protein</fullName>
    </recommendedName>
</protein>
<dbReference type="InterPro" id="IPR013783">
    <property type="entry name" value="Ig-like_fold"/>
</dbReference>
<evidence type="ECO:0000259" key="3">
    <source>
        <dbReference type="PROSITE" id="PS50835"/>
    </source>
</evidence>
<dbReference type="CDD" id="cd00033">
    <property type="entry name" value="CCP"/>
    <property type="match status" value="1"/>
</dbReference>
<dbReference type="PROSITE" id="PS50923">
    <property type="entry name" value="SUSHI"/>
    <property type="match status" value="1"/>
</dbReference>
<dbReference type="InterPro" id="IPR000436">
    <property type="entry name" value="Sushi_SCR_CCP_dom"/>
</dbReference>
<dbReference type="EMBL" id="BPLR01007548">
    <property type="protein sequence ID" value="GIY17801.1"/>
    <property type="molecule type" value="Genomic_DNA"/>
</dbReference>
<evidence type="ECO:0000313" key="6">
    <source>
        <dbReference type="Proteomes" id="UP001054945"/>
    </source>
</evidence>
<sequence>MQGYEQDVHINTLEPMKQRTVICVCGVVVSNITLLTESNRSDYALQGEHASLHCHYQTGPDETVSSVRWEWKYRGSEESVEVYVWRPNRRPVAKGIFFGRTDVSNADPGVIVIRQAHMDMEGKYRCMVQTNEMAGYTDFKLIVIVDACQENVWTMQLDMDSCTDTIRMHCVGLFPKPSASCGVFNEDKRTFLTNVPFDRIVTLRNSTYEITLTSRYVIRDWTSYTNISFKCFFVIDGTSWRRGITYKLFGEYGCDPLPPQPGPGTYNMTEEKSCWNRPREGAIVHYSCNNSKTLRGPDTLICRNGSWQPPNWAGTAQPFCNTGQSLKLPSYMTWITLAIIIGSTEICFGNSLDSSLKFQGKRRSLAHNRMLLPSKCWSFQVRNSSGRKGFLPSGTF</sequence>
<dbReference type="InterPro" id="IPR007110">
    <property type="entry name" value="Ig-like_dom"/>
</dbReference>
<comment type="caution">
    <text evidence="2">Lacks conserved residue(s) required for the propagation of feature annotation.</text>
</comment>
<keyword evidence="6" id="KW-1185">Reference proteome</keyword>
<keyword evidence="1" id="KW-1015">Disulfide bond</keyword>
<evidence type="ECO:0000256" key="1">
    <source>
        <dbReference type="ARBA" id="ARBA00023157"/>
    </source>
</evidence>
<comment type="caution">
    <text evidence="5">The sequence shown here is derived from an EMBL/GenBank/DDBJ whole genome shotgun (WGS) entry which is preliminary data.</text>
</comment>
<dbReference type="Pfam" id="PF07686">
    <property type="entry name" value="V-set"/>
    <property type="match status" value="1"/>
</dbReference>
<accession>A0AAV4RBW3</accession>
<evidence type="ECO:0008006" key="7">
    <source>
        <dbReference type="Google" id="ProtNLM"/>
    </source>
</evidence>
<dbReference type="InterPro" id="IPR003599">
    <property type="entry name" value="Ig_sub"/>
</dbReference>
<dbReference type="InterPro" id="IPR013106">
    <property type="entry name" value="Ig_V-set"/>
</dbReference>
<dbReference type="Proteomes" id="UP001054945">
    <property type="component" value="Unassembled WGS sequence"/>
</dbReference>
<dbReference type="SUPFAM" id="SSF57535">
    <property type="entry name" value="Complement control module/SCR domain"/>
    <property type="match status" value="1"/>
</dbReference>